<evidence type="ECO:0000313" key="2">
    <source>
        <dbReference type="EMBL" id="SHJ80928.1"/>
    </source>
</evidence>
<dbReference type="InterPro" id="IPR041414">
    <property type="entry name" value="Raco-like_middle"/>
</dbReference>
<dbReference type="Pfam" id="PF00111">
    <property type="entry name" value="Fer2"/>
    <property type="match status" value="1"/>
</dbReference>
<dbReference type="GO" id="GO:0051536">
    <property type="term" value="F:iron-sulfur cluster binding"/>
    <property type="evidence" value="ECO:0007669"/>
    <property type="project" value="InterPro"/>
</dbReference>
<dbReference type="OrthoDB" id="9810588at2"/>
<proteinExistence type="predicted"/>
<dbReference type="SUPFAM" id="SSF54292">
    <property type="entry name" value="2Fe-2S ferredoxin-like"/>
    <property type="match status" value="1"/>
</dbReference>
<dbReference type="PANTHER" id="PTHR42895">
    <property type="entry name" value="IRON-SULFUR CLUSTER-BINDING PROTEIN-RELATED"/>
    <property type="match status" value="1"/>
</dbReference>
<dbReference type="Pfam" id="PF14574">
    <property type="entry name" value="RACo_C_ter"/>
    <property type="match status" value="1"/>
</dbReference>
<sequence>MSIVKVYPAGEMIDYMEGDSLLHILRNHNIIIESPCGGKGTCGKCRVKVLDGEFNEPCQEEIKHLGEEIKNGIRLSCLVFPKGDVSIELCKKEGGKHKILAEGYIPDFPLNPVVKKKLVKLEKPSFENNRSYEEMLEKTIQCKLSMDTPEMLSMINQAYTDEKATIVYSGEEVIGVEKGDTTDKLYGAAIDIGTTTVVLSLVDMVTGKEVASDTCINPQKEYGLDVLSRIDFVKHNDNGLKLLQKAIVDGLNTLLENLCKKSGICQDNVYEFSIGANATMMHLLLGIDTDVIGKAPYATVFSGEKYIRANSIGLKGSKIAKLYCLPGVSSFIGADIVAGAMVTDLRHTKENILFIDIGTNGEIVLSKKGELYSCSCAAGPALEGANISCGMRAAEGAIEGVDINNDGIEIQVIGDEKPVGICGSGILDAISEIWKNKIMNKSGRLKKREDLVEEGRVELADRIIEEDKKRKFVICKGEKPIVITQEDIRQVQLAKGAISSGFYALLDLMDITMDDLDKVIIAGQFGKHLKISSLTGVGIIPEELKDKIDYVGNSSKSGAMMCLLSYELRGKIEGIARDIKYFELSTKEGYEKLFTKCLTF</sequence>
<dbReference type="EMBL" id="FRAD01000007">
    <property type="protein sequence ID" value="SHJ80928.1"/>
    <property type="molecule type" value="Genomic_DNA"/>
</dbReference>
<dbReference type="InterPro" id="IPR001041">
    <property type="entry name" value="2Fe-2S_ferredoxin-type"/>
</dbReference>
<keyword evidence="3" id="KW-1185">Reference proteome</keyword>
<name>A0A1M6MBP3_9CLOT</name>
<dbReference type="RefSeq" id="WP_072902985.1">
    <property type="nucleotide sequence ID" value="NZ_FRAD01000007.1"/>
</dbReference>
<gene>
    <name evidence="2" type="ORF">SAMN02745248_00991</name>
</gene>
<dbReference type="CDD" id="cd00207">
    <property type="entry name" value="fer2"/>
    <property type="match status" value="1"/>
</dbReference>
<dbReference type="InterPro" id="IPR036010">
    <property type="entry name" value="2Fe-2S_ferredoxin-like_sf"/>
</dbReference>
<dbReference type="Gene3D" id="3.30.420.480">
    <property type="entry name" value="Domain of unknown function (DUF4445)"/>
    <property type="match status" value="1"/>
</dbReference>
<feature type="domain" description="2Fe-2S ferredoxin-type" evidence="1">
    <location>
        <begin position="2"/>
        <end position="93"/>
    </location>
</feature>
<accession>A0A1M6MBP3</accession>
<dbReference type="STRING" id="1121331.SAMN02745248_00991"/>
<dbReference type="PROSITE" id="PS51085">
    <property type="entry name" value="2FE2S_FER_2"/>
    <property type="match status" value="1"/>
</dbReference>
<dbReference type="Proteomes" id="UP000183952">
    <property type="component" value="Unassembled WGS sequence"/>
</dbReference>
<protein>
    <submittedName>
        <fullName evidence="2">Uncharacterized 2Fe-2 and 4Fe-4S clusters-containing protein, contains DUF4445 domain</fullName>
    </submittedName>
</protein>
<dbReference type="InterPro" id="IPR052911">
    <property type="entry name" value="Corrinoid_activation_enz"/>
</dbReference>
<evidence type="ECO:0000313" key="3">
    <source>
        <dbReference type="Proteomes" id="UP000183952"/>
    </source>
</evidence>
<organism evidence="2 3">
    <name type="scientific">Hathewaya proteolytica DSM 3090</name>
    <dbReference type="NCBI Taxonomy" id="1121331"/>
    <lineage>
        <taxon>Bacteria</taxon>
        <taxon>Bacillati</taxon>
        <taxon>Bacillota</taxon>
        <taxon>Clostridia</taxon>
        <taxon>Eubacteriales</taxon>
        <taxon>Clostridiaceae</taxon>
        <taxon>Hathewaya</taxon>
    </lineage>
</organism>
<evidence type="ECO:0000259" key="1">
    <source>
        <dbReference type="PROSITE" id="PS51085"/>
    </source>
</evidence>
<dbReference type="PANTHER" id="PTHR42895:SF2">
    <property type="entry name" value="IRON-SULFUR CLUSTER PROTEIN"/>
    <property type="match status" value="1"/>
</dbReference>
<dbReference type="Gene3D" id="3.10.20.30">
    <property type="match status" value="1"/>
</dbReference>
<dbReference type="AlphaFoldDB" id="A0A1M6MBP3"/>
<dbReference type="Pfam" id="PF17651">
    <property type="entry name" value="Raco_middle"/>
    <property type="match status" value="1"/>
</dbReference>
<dbReference type="InterPro" id="IPR042259">
    <property type="entry name" value="Raco-like_middle_sf"/>
</dbReference>
<dbReference type="InterPro" id="IPR012675">
    <property type="entry name" value="Beta-grasp_dom_sf"/>
</dbReference>
<reference evidence="2 3" key="1">
    <citation type="submission" date="2016-11" db="EMBL/GenBank/DDBJ databases">
        <authorList>
            <person name="Jaros S."/>
            <person name="Januszkiewicz K."/>
            <person name="Wedrychowicz H."/>
        </authorList>
    </citation>
    <scope>NUCLEOTIDE SEQUENCE [LARGE SCALE GENOMIC DNA]</scope>
    <source>
        <strain evidence="2 3">DSM 3090</strain>
    </source>
</reference>
<dbReference type="InterPro" id="IPR027980">
    <property type="entry name" value="RACo_C"/>
</dbReference>